<sequence>MHTLKGKTALITGAGRGIGRAAAIALAKEGVNIGLLGRTIENLEKVADELSQYDVNVSAAAADVADLEAVTHAVEHIKSDLDSVDILINNAGIAKFGGFLELSPDEWESIIQVNLMGVYNVTRAVLPEMIEQKSGDIINIASTAGQKGAPVTSAYSASKFAVLGLTESLMLEVRKHNVRVSALTPSTVATDLAIETNLTDGNPERVMQPEDLAEFMVAQLKLNPRVFVKTAGMWSTNP</sequence>
<dbReference type="PRINTS" id="PR00081">
    <property type="entry name" value="GDHRDH"/>
</dbReference>
<evidence type="ECO:0000256" key="1">
    <source>
        <dbReference type="ARBA" id="ARBA00006484"/>
    </source>
</evidence>
<protein>
    <submittedName>
        <fullName evidence="4">3-ketoacyl-ACP reductase</fullName>
        <ecNumber evidence="4">1.1.1.100</ecNumber>
    </submittedName>
</protein>
<dbReference type="PANTHER" id="PTHR44196:SF1">
    <property type="entry name" value="DEHYDROGENASE_REDUCTASE SDR FAMILY MEMBER 7B"/>
    <property type="match status" value="1"/>
</dbReference>
<dbReference type="PRINTS" id="PR00080">
    <property type="entry name" value="SDRFAMILY"/>
</dbReference>
<dbReference type="Proteomes" id="UP000037109">
    <property type="component" value="Unassembled WGS sequence"/>
</dbReference>
<dbReference type="Gene3D" id="3.40.50.720">
    <property type="entry name" value="NAD(P)-binding Rossmann-like Domain"/>
    <property type="match status" value="1"/>
</dbReference>
<dbReference type="SUPFAM" id="SSF51735">
    <property type="entry name" value="NAD(P)-binding Rossmann-fold domains"/>
    <property type="match status" value="1"/>
</dbReference>
<dbReference type="InterPro" id="IPR002347">
    <property type="entry name" value="SDR_fam"/>
</dbReference>
<dbReference type="InterPro" id="IPR020904">
    <property type="entry name" value="Sc_DH/Rdtase_CS"/>
</dbReference>
<dbReference type="GO" id="GO:0016020">
    <property type="term" value="C:membrane"/>
    <property type="evidence" value="ECO:0007669"/>
    <property type="project" value="TreeGrafter"/>
</dbReference>
<dbReference type="PATRIC" id="fig|1459.3.peg.1257"/>
<reference evidence="5" key="1">
    <citation type="submission" date="2015-07" db="EMBL/GenBank/DDBJ databases">
        <title>Fjat-10036 dsm4.</title>
        <authorList>
            <person name="Liu B."/>
            <person name="Wang J."/>
            <person name="Zhu Y."/>
            <person name="Liu G."/>
            <person name="Chen Q."/>
            <person name="Chen Z."/>
            <person name="Lan J."/>
            <person name="Che J."/>
            <person name="Ge C."/>
            <person name="Shi H."/>
            <person name="Pan Z."/>
            <person name="Liu X."/>
        </authorList>
    </citation>
    <scope>NUCLEOTIDE SEQUENCE [LARGE SCALE GENOMIC DNA]</scope>
    <source>
        <strain evidence="5">DSM 4</strain>
    </source>
</reference>
<dbReference type="EMBL" id="LGUF01000007">
    <property type="protein sequence ID" value="KON86411.1"/>
    <property type="molecule type" value="Genomic_DNA"/>
</dbReference>
<dbReference type="NCBIfam" id="NF005806">
    <property type="entry name" value="PRK07666.1"/>
    <property type="match status" value="1"/>
</dbReference>
<keyword evidence="2 4" id="KW-0560">Oxidoreductase</keyword>
<dbReference type="PANTHER" id="PTHR44196">
    <property type="entry name" value="DEHYDROGENASE/REDUCTASE SDR FAMILY MEMBER 7B"/>
    <property type="match status" value="1"/>
</dbReference>
<dbReference type="PROSITE" id="PS00061">
    <property type="entry name" value="ADH_SHORT"/>
    <property type="match status" value="1"/>
</dbReference>
<name>A0A0M0GAE7_SPOGL</name>
<dbReference type="OrthoDB" id="9775296at2"/>
<evidence type="ECO:0000313" key="4">
    <source>
        <dbReference type="EMBL" id="KON86411.1"/>
    </source>
</evidence>
<dbReference type="STRING" id="1459.AF332_05970"/>
<evidence type="ECO:0000256" key="2">
    <source>
        <dbReference type="ARBA" id="ARBA00023002"/>
    </source>
</evidence>
<evidence type="ECO:0000256" key="3">
    <source>
        <dbReference type="RuleBase" id="RU000363"/>
    </source>
</evidence>
<dbReference type="GO" id="GO:0004316">
    <property type="term" value="F:3-oxoacyl-[acyl-carrier-protein] reductase (NADPH) activity"/>
    <property type="evidence" value="ECO:0007669"/>
    <property type="project" value="UniProtKB-EC"/>
</dbReference>
<keyword evidence="5" id="KW-1185">Reference proteome</keyword>
<gene>
    <name evidence="4" type="primary">fabG</name>
    <name evidence="4" type="ORF">AF332_05970</name>
</gene>
<dbReference type="PIRSF" id="PIRSF000126">
    <property type="entry name" value="11-beta-HSD1"/>
    <property type="match status" value="1"/>
</dbReference>
<comment type="caution">
    <text evidence="4">The sequence shown here is derived from an EMBL/GenBank/DDBJ whole genome shotgun (WGS) entry which is preliminary data.</text>
</comment>
<proteinExistence type="inferred from homology"/>
<dbReference type="InterPro" id="IPR036291">
    <property type="entry name" value="NAD(P)-bd_dom_sf"/>
</dbReference>
<dbReference type="FunFam" id="3.40.50.720:FF:000084">
    <property type="entry name" value="Short-chain dehydrogenase reductase"/>
    <property type="match status" value="1"/>
</dbReference>
<dbReference type="AlphaFoldDB" id="A0A0M0GAE7"/>
<comment type="similarity">
    <text evidence="1 3">Belongs to the short-chain dehydrogenases/reductases (SDR) family.</text>
</comment>
<evidence type="ECO:0000313" key="5">
    <source>
        <dbReference type="Proteomes" id="UP000037109"/>
    </source>
</evidence>
<organism evidence="4 5">
    <name type="scientific">Sporosarcina globispora</name>
    <name type="common">Bacillus globisporus</name>
    <dbReference type="NCBI Taxonomy" id="1459"/>
    <lineage>
        <taxon>Bacteria</taxon>
        <taxon>Bacillati</taxon>
        <taxon>Bacillota</taxon>
        <taxon>Bacilli</taxon>
        <taxon>Bacillales</taxon>
        <taxon>Caryophanaceae</taxon>
        <taxon>Sporosarcina</taxon>
    </lineage>
</organism>
<accession>A0A0M0GAE7</accession>
<dbReference type="RefSeq" id="WP_053433774.1">
    <property type="nucleotide sequence ID" value="NZ_LGUF01000007.1"/>
</dbReference>
<dbReference type="Pfam" id="PF00106">
    <property type="entry name" value="adh_short"/>
    <property type="match status" value="1"/>
</dbReference>
<dbReference type="CDD" id="cd05233">
    <property type="entry name" value="SDR_c"/>
    <property type="match status" value="1"/>
</dbReference>
<dbReference type="EC" id="1.1.1.100" evidence="4"/>
<dbReference type="GO" id="GO:0008206">
    <property type="term" value="P:bile acid metabolic process"/>
    <property type="evidence" value="ECO:0007669"/>
    <property type="project" value="UniProtKB-ARBA"/>
</dbReference>